<evidence type="ECO:0000256" key="5">
    <source>
        <dbReference type="ARBA" id="ARBA00022723"/>
    </source>
</evidence>
<keyword evidence="7" id="KW-0862">Zinc</keyword>
<dbReference type="Gene3D" id="1.50.10.20">
    <property type="match status" value="1"/>
</dbReference>
<organism evidence="10 11">
    <name type="scientific">Phyllachora maydis</name>
    <dbReference type="NCBI Taxonomy" id="1825666"/>
    <lineage>
        <taxon>Eukaryota</taxon>
        <taxon>Fungi</taxon>
        <taxon>Dikarya</taxon>
        <taxon>Ascomycota</taxon>
        <taxon>Pezizomycotina</taxon>
        <taxon>Sordariomycetes</taxon>
        <taxon>Sordariomycetidae</taxon>
        <taxon>Phyllachorales</taxon>
        <taxon>Phyllachoraceae</taxon>
        <taxon>Phyllachora</taxon>
    </lineage>
</organism>
<keyword evidence="11" id="KW-1185">Reference proteome</keyword>
<dbReference type="PANTHER" id="PTHR11774">
    <property type="entry name" value="GERANYLGERANYL TRANSFERASE TYPE BETA SUBUNIT"/>
    <property type="match status" value="1"/>
</dbReference>
<dbReference type="InterPro" id="IPR045089">
    <property type="entry name" value="PGGT1B-like"/>
</dbReference>
<name>A0AAD9MIG0_9PEZI</name>
<comment type="cofactor">
    <cofactor evidence="1">
        <name>Zn(2+)</name>
        <dbReference type="ChEBI" id="CHEBI:29105"/>
    </cofactor>
</comment>
<sequence length="599" mass="65277">MTDALDPPLDKARHLRYLKMCYSGPLPHHYLSNETNRMALAYFILTAIELVTPPPPTPDASATETADEPIPESLLRAIDRPRFRRWILALQHPAGGFCGTPSTALPTWSRDDPERDVQQTAHETVGHANLASTTFALLLLAALADDKAAQSAFGESLTELPVNGLFIGGGYDMRHCYLAALARWILRGDVKEGDAGWVEDIDVDGLVKYISNSQTYDGGLAQTSSYEPHAGYAKYLRSGVRDASNLIRFLGARQQVYVDSQGSAADDDCDDEPESTEDVDAQHIGFNGRWNKPADTCYCFWTAASLANLGRLDLIKRQEARRFMLEKTQHMIGGFGKHAGSPPDVYHTFFGLAALATLGEPSLRKFDTAVAVSEETVRKIEKARRGLLEQASSTDVGDGAKSLEDGLLNMTLSLMAGRAKKSGVRAAPEQHPLSKATQPETLPLDPFRLGHREQGEETTGDGMRFFSDSLDKMDAPPKFKAAVFGEPTENKLACDQQTGHDIVTGRIQKILEEVDSEALSLGCHNGYGPVHCDCDVEGFETMVANYGTDVPNLEGDHARYLYGPGSILVAHGDDEALSVSDLEAAVEGYKKLILHALKA</sequence>
<evidence type="ECO:0000256" key="1">
    <source>
        <dbReference type="ARBA" id="ARBA00001947"/>
    </source>
</evidence>
<dbReference type="EMBL" id="JAQQPM010000006">
    <property type="protein sequence ID" value="KAK2073261.1"/>
    <property type="molecule type" value="Genomic_DNA"/>
</dbReference>
<reference evidence="10" key="1">
    <citation type="journal article" date="2023" name="Mol. Plant Microbe Interact.">
        <title>Elucidating the Obligate Nature and Biological Capacity of an Invasive Fungal Corn Pathogen.</title>
        <authorList>
            <person name="MacCready J.S."/>
            <person name="Roggenkamp E.M."/>
            <person name="Gdanetz K."/>
            <person name="Chilvers M.I."/>
        </authorList>
    </citation>
    <scope>NUCLEOTIDE SEQUENCE</scope>
    <source>
        <strain evidence="10">PM02</strain>
    </source>
</reference>
<proteinExistence type="inferred from homology"/>
<dbReference type="AlphaFoldDB" id="A0AAD9MIG0"/>
<feature type="domain" description="Prenyltransferase alpha-alpha toroid" evidence="9">
    <location>
        <begin position="9"/>
        <end position="371"/>
    </location>
</feature>
<feature type="region of interest" description="Disordered" evidence="8">
    <location>
        <begin position="422"/>
        <end position="446"/>
    </location>
</feature>
<dbReference type="GO" id="GO:0005953">
    <property type="term" value="C:CAAX-protein geranylgeranyltransferase complex"/>
    <property type="evidence" value="ECO:0007669"/>
    <property type="project" value="TreeGrafter"/>
</dbReference>
<dbReference type="Proteomes" id="UP001217918">
    <property type="component" value="Unassembled WGS sequence"/>
</dbReference>
<keyword evidence="3" id="KW-0637">Prenyltransferase</keyword>
<gene>
    <name evidence="10" type="ORF">P8C59_007553</name>
</gene>
<comment type="similarity">
    <text evidence="2">Belongs to the protein prenyltransferase subunit beta family.</text>
</comment>
<protein>
    <recommendedName>
        <fullName evidence="9">Prenyltransferase alpha-alpha toroid domain-containing protein</fullName>
    </recommendedName>
</protein>
<dbReference type="Gene3D" id="3.40.630.10">
    <property type="entry name" value="Zn peptidases"/>
    <property type="match status" value="1"/>
</dbReference>
<evidence type="ECO:0000256" key="2">
    <source>
        <dbReference type="ARBA" id="ARBA00010497"/>
    </source>
</evidence>
<dbReference type="GO" id="GO:0004662">
    <property type="term" value="F:CAAX-protein geranylgeranyltransferase activity"/>
    <property type="evidence" value="ECO:0007669"/>
    <property type="project" value="TreeGrafter"/>
</dbReference>
<evidence type="ECO:0000259" key="9">
    <source>
        <dbReference type="Pfam" id="PF00432"/>
    </source>
</evidence>
<keyword evidence="6" id="KW-0677">Repeat</keyword>
<comment type="caution">
    <text evidence="10">The sequence shown here is derived from an EMBL/GenBank/DDBJ whole genome shotgun (WGS) entry which is preliminary data.</text>
</comment>
<keyword evidence="4" id="KW-0808">Transferase</keyword>
<evidence type="ECO:0000256" key="4">
    <source>
        <dbReference type="ARBA" id="ARBA00022679"/>
    </source>
</evidence>
<evidence type="ECO:0000313" key="10">
    <source>
        <dbReference type="EMBL" id="KAK2073261.1"/>
    </source>
</evidence>
<keyword evidence="5" id="KW-0479">Metal-binding</keyword>
<accession>A0AAD9MIG0</accession>
<dbReference type="SUPFAM" id="SSF48239">
    <property type="entry name" value="Terpenoid cyclases/Protein prenyltransferases"/>
    <property type="match status" value="1"/>
</dbReference>
<evidence type="ECO:0000256" key="3">
    <source>
        <dbReference type="ARBA" id="ARBA00022602"/>
    </source>
</evidence>
<dbReference type="InterPro" id="IPR001330">
    <property type="entry name" value="Prenyltrans"/>
</dbReference>
<evidence type="ECO:0000256" key="8">
    <source>
        <dbReference type="SAM" id="MobiDB-lite"/>
    </source>
</evidence>
<evidence type="ECO:0000256" key="6">
    <source>
        <dbReference type="ARBA" id="ARBA00022737"/>
    </source>
</evidence>
<dbReference type="Pfam" id="PF00432">
    <property type="entry name" value="Prenyltrans"/>
    <property type="match status" value="1"/>
</dbReference>
<dbReference type="SUPFAM" id="SSF53187">
    <property type="entry name" value="Zn-dependent exopeptidases"/>
    <property type="match status" value="1"/>
</dbReference>
<dbReference type="InterPro" id="IPR008930">
    <property type="entry name" value="Terpenoid_cyclase/PrenylTrfase"/>
</dbReference>
<evidence type="ECO:0000256" key="7">
    <source>
        <dbReference type="ARBA" id="ARBA00022833"/>
    </source>
</evidence>
<dbReference type="GO" id="GO:0046872">
    <property type="term" value="F:metal ion binding"/>
    <property type="evidence" value="ECO:0007669"/>
    <property type="project" value="UniProtKB-KW"/>
</dbReference>
<evidence type="ECO:0000313" key="11">
    <source>
        <dbReference type="Proteomes" id="UP001217918"/>
    </source>
</evidence>
<dbReference type="PANTHER" id="PTHR11774:SF4">
    <property type="entry name" value="GERANYLGERANYL TRANSFERASE TYPE-1 SUBUNIT BETA"/>
    <property type="match status" value="1"/>
</dbReference>